<reference evidence="5 6" key="1">
    <citation type="submission" date="2019-02" db="EMBL/GenBank/DDBJ databases">
        <title>Deep-cultivation of Planctomycetes and their phenomic and genomic characterization uncovers novel biology.</title>
        <authorList>
            <person name="Wiegand S."/>
            <person name="Jogler M."/>
            <person name="Boedeker C."/>
            <person name="Pinto D."/>
            <person name="Vollmers J."/>
            <person name="Rivas-Marin E."/>
            <person name="Kohn T."/>
            <person name="Peeters S.H."/>
            <person name="Heuer A."/>
            <person name="Rast P."/>
            <person name="Oberbeckmann S."/>
            <person name="Bunk B."/>
            <person name="Jeske O."/>
            <person name="Meyerdierks A."/>
            <person name="Storesund J.E."/>
            <person name="Kallscheuer N."/>
            <person name="Luecker S."/>
            <person name="Lage O.M."/>
            <person name="Pohl T."/>
            <person name="Merkel B.J."/>
            <person name="Hornburger P."/>
            <person name="Mueller R.-W."/>
            <person name="Bruemmer F."/>
            <person name="Labrenz M."/>
            <person name="Spormann A.M."/>
            <person name="Op den Camp H."/>
            <person name="Overmann J."/>
            <person name="Amann R."/>
            <person name="Jetten M.S.M."/>
            <person name="Mascher T."/>
            <person name="Medema M.H."/>
            <person name="Devos D.P."/>
            <person name="Kaster A.-K."/>
            <person name="Ovreas L."/>
            <person name="Rohde M."/>
            <person name="Galperin M.Y."/>
            <person name="Jogler C."/>
        </authorList>
    </citation>
    <scope>NUCLEOTIDE SEQUENCE [LARGE SCALE GENOMIC DNA]</scope>
    <source>
        <strain evidence="5 6">ETA_A8</strain>
    </source>
</reference>
<dbReference type="KEGG" id="aagg:ETAA8_61550"/>
<evidence type="ECO:0000256" key="2">
    <source>
        <dbReference type="ARBA" id="ARBA00022803"/>
    </source>
</evidence>
<dbReference type="Proteomes" id="UP000315017">
    <property type="component" value="Chromosome"/>
</dbReference>
<name>A0A517YLA2_9BACT</name>
<keyword evidence="1" id="KW-0677">Repeat</keyword>
<protein>
    <submittedName>
        <fullName evidence="5">Tetratricopeptide repeat protein</fullName>
    </submittedName>
</protein>
<dbReference type="PROSITE" id="PS50005">
    <property type="entry name" value="TPR"/>
    <property type="match status" value="2"/>
</dbReference>
<dbReference type="Pfam" id="PF13432">
    <property type="entry name" value="TPR_16"/>
    <property type="match status" value="1"/>
</dbReference>
<organism evidence="5 6">
    <name type="scientific">Anatilimnocola aggregata</name>
    <dbReference type="NCBI Taxonomy" id="2528021"/>
    <lineage>
        <taxon>Bacteria</taxon>
        <taxon>Pseudomonadati</taxon>
        <taxon>Planctomycetota</taxon>
        <taxon>Planctomycetia</taxon>
        <taxon>Pirellulales</taxon>
        <taxon>Pirellulaceae</taxon>
        <taxon>Anatilimnocola</taxon>
    </lineage>
</organism>
<dbReference type="InterPro" id="IPR011990">
    <property type="entry name" value="TPR-like_helical_dom_sf"/>
</dbReference>
<dbReference type="InterPro" id="IPR051012">
    <property type="entry name" value="CellSynth/LPSAsmb/PSIAsmb"/>
</dbReference>
<dbReference type="EMBL" id="CP036274">
    <property type="protein sequence ID" value="QDU31002.1"/>
    <property type="molecule type" value="Genomic_DNA"/>
</dbReference>
<keyword evidence="2 3" id="KW-0802">TPR repeat</keyword>
<feature type="repeat" description="TPR" evidence="3">
    <location>
        <begin position="715"/>
        <end position="748"/>
    </location>
</feature>
<sequence length="967" mass="106890">MHRLRSALNFTFGRISPTGGEAGPLAIAQLGLLLTVSLATTMPTRAAGLNDAQNLLLKGRYEEARELFAAEQANDAVAAIGLARVAEETGDRKAAADQLAAAAKQFPQDAKVHGERARLALDQGDLKLAEEAARQAREIDDASAVARWVQAEILRLNGKLDEALQGYLKIVAVMNRLQTVKDPYELRIIGLAAARYARLSKSSAIYERLVNDLYPAALKLNENFWPAHFDSCQLFLEKYNVADATDQLQAGLAIHPQAAELHAAQAAILIDKFDLTRARAAVARALQARPDLLYAQQLAADICIADQRSAEAIPLLEKTLPLQSHSLETKGRLLACYAHVDGCDLERPSPRMIDLLKPVQEKSSCLGEVYFVAGDACDRTLHFPLAQHFYEAALKKLPQHIYIRGNLGLAHMRLGDEKQAALTLEESFRLDPYNVRVKNQLEVLDLLQSYAVIETPHFLIKFDRGASELLAKYAAEVLEEEIYPQITRALNYKPTEKTLIEIFTRGKNTSGHGWFSARMVGLPSIGTVGACAGKMVAIVSPDELNNRFSWARVLRHEFVHVVNLQQTDFRIPHWLTEGLAVHFENQPRPAEWNKLLVARSDAGKLFTLDDIRYGFIRPANKDDWTLAYCQSEIYVDYLLKRFGPAAPGKLLQAIAERQSLNESIQTACAVDLPEFEKGYSAHVRKVIDEIRGPVATHSLPLAVLLKKAAENDKDPAIAAALAQAYLERSDRSAARRWAKQAMELDPKQLAAAYVLARLAQLSGDDEAALELLRPSLEEVSTNADSLALLTDLLVAAGDHAAALKGYEQGRQAFPTDERWLKGLARIYLQKQENDKLLPILAELAARDGDNVTLRKKLAQLTLAAKDPEASRRWATEAVYLNVRDATAHALRAAAEAELKNQTIAEREFQTAIDLDGAQPEYRAGLARAQMAQKKLTAAKATLAELTKRHPDFSQLPELEQMLKEALP</sequence>
<proteinExistence type="predicted"/>
<feature type="repeat" description="TPR" evidence="3">
    <location>
        <begin position="401"/>
        <end position="434"/>
    </location>
</feature>
<dbReference type="InterPro" id="IPR019734">
    <property type="entry name" value="TPR_rpt"/>
</dbReference>
<dbReference type="AlphaFoldDB" id="A0A517YLA2"/>
<evidence type="ECO:0000313" key="6">
    <source>
        <dbReference type="Proteomes" id="UP000315017"/>
    </source>
</evidence>
<gene>
    <name evidence="5" type="ORF">ETAA8_61550</name>
</gene>
<dbReference type="OrthoDB" id="240178at2"/>
<dbReference type="SUPFAM" id="SSF48452">
    <property type="entry name" value="TPR-like"/>
    <property type="match status" value="3"/>
</dbReference>
<keyword evidence="6" id="KW-1185">Reference proteome</keyword>
<dbReference type="Gene3D" id="1.25.40.10">
    <property type="entry name" value="Tetratricopeptide repeat domain"/>
    <property type="match status" value="3"/>
</dbReference>
<evidence type="ECO:0000256" key="1">
    <source>
        <dbReference type="ARBA" id="ARBA00022737"/>
    </source>
</evidence>
<feature type="domain" description="Peptidase MA-like" evidence="4">
    <location>
        <begin position="548"/>
        <end position="683"/>
    </location>
</feature>
<dbReference type="InterPro" id="IPR039568">
    <property type="entry name" value="Peptidase_MA-like_dom"/>
</dbReference>
<evidence type="ECO:0000259" key="4">
    <source>
        <dbReference type="Pfam" id="PF13485"/>
    </source>
</evidence>
<dbReference type="Pfam" id="PF14559">
    <property type="entry name" value="TPR_19"/>
    <property type="match status" value="1"/>
</dbReference>
<dbReference type="PANTHER" id="PTHR45586:SF1">
    <property type="entry name" value="LIPOPOLYSACCHARIDE ASSEMBLY PROTEIN B"/>
    <property type="match status" value="1"/>
</dbReference>
<evidence type="ECO:0000313" key="5">
    <source>
        <dbReference type="EMBL" id="QDU31002.1"/>
    </source>
</evidence>
<dbReference type="RefSeq" id="WP_145097410.1">
    <property type="nucleotide sequence ID" value="NZ_CP036274.1"/>
</dbReference>
<accession>A0A517YLA2</accession>
<dbReference type="Pfam" id="PF13485">
    <property type="entry name" value="Peptidase_MA_2"/>
    <property type="match status" value="1"/>
</dbReference>
<evidence type="ECO:0000256" key="3">
    <source>
        <dbReference type="PROSITE-ProRule" id="PRU00339"/>
    </source>
</evidence>
<dbReference type="SMART" id="SM00028">
    <property type="entry name" value="TPR"/>
    <property type="match status" value="10"/>
</dbReference>
<dbReference type="PANTHER" id="PTHR45586">
    <property type="entry name" value="TPR REPEAT-CONTAINING PROTEIN PA4667"/>
    <property type="match status" value="1"/>
</dbReference>